<reference evidence="3 4" key="1">
    <citation type="submission" date="2016-10" db="EMBL/GenBank/DDBJ databases">
        <authorList>
            <person name="de Groot N.N."/>
        </authorList>
    </citation>
    <scope>NUCLEOTIDE SEQUENCE [LARGE SCALE GENOMIC DNA]</scope>
    <source>
        <strain evidence="3 4">CGMCC 4.1877</strain>
    </source>
</reference>
<dbReference type="RefSeq" id="WP_093342027.1">
    <property type="nucleotide sequence ID" value="NZ_FOUY01000011.1"/>
</dbReference>
<comment type="similarity">
    <text evidence="1">Belongs to the PemK/MazF family.</text>
</comment>
<dbReference type="SUPFAM" id="SSF50118">
    <property type="entry name" value="Cell growth inhibitor/plasmid maintenance toxic component"/>
    <property type="match status" value="1"/>
</dbReference>
<keyword evidence="3" id="KW-0255">Endonuclease</keyword>
<proteinExistence type="inferred from homology"/>
<name>A0A1I4XHD9_PSUAM</name>
<organism evidence="3 4">
    <name type="scientific">Pseudonocardia ammonioxydans</name>
    <dbReference type="NCBI Taxonomy" id="260086"/>
    <lineage>
        <taxon>Bacteria</taxon>
        <taxon>Bacillati</taxon>
        <taxon>Actinomycetota</taxon>
        <taxon>Actinomycetes</taxon>
        <taxon>Pseudonocardiales</taxon>
        <taxon>Pseudonocardiaceae</taxon>
        <taxon>Pseudonocardia</taxon>
    </lineage>
</organism>
<keyword evidence="2" id="KW-1277">Toxin-antitoxin system</keyword>
<dbReference type="AlphaFoldDB" id="A0A1I4XHD9"/>
<dbReference type="Pfam" id="PF02452">
    <property type="entry name" value="PemK_toxin"/>
    <property type="match status" value="1"/>
</dbReference>
<dbReference type="EMBL" id="FOUY01000011">
    <property type="protein sequence ID" value="SFN25277.1"/>
    <property type="molecule type" value="Genomic_DNA"/>
</dbReference>
<dbReference type="Proteomes" id="UP000199614">
    <property type="component" value="Unassembled WGS sequence"/>
</dbReference>
<dbReference type="GO" id="GO:0004519">
    <property type="term" value="F:endonuclease activity"/>
    <property type="evidence" value="ECO:0007669"/>
    <property type="project" value="UniProtKB-KW"/>
</dbReference>
<dbReference type="InterPro" id="IPR003477">
    <property type="entry name" value="PemK-like"/>
</dbReference>
<dbReference type="Gene3D" id="2.30.30.110">
    <property type="match status" value="1"/>
</dbReference>
<accession>A0A1I4XHD9</accession>
<evidence type="ECO:0000256" key="2">
    <source>
        <dbReference type="ARBA" id="ARBA00022649"/>
    </source>
</evidence>
<dbReference type="GO" id="GO:0003677">
    <property type="term" value="F:DNA binding"/>
    <property type="evidence" value="ECO:0007669"/>
    <property type="project" value="InterPro"/>
</dbReference>
<keyword evidence="4" id="KW-1185">Reference proteome</keyword>
<keyword evidence="3" id="KW-0540">Nuclease</keyword>
<evidence type="ECO:0000313" key="4">
    <source>
        <dbReference type="Proteomes" id="UP000199614"/>
    </source>
</evidence>
<dbReference type="STRING" id="260086.SAMN05216207_101163"/>
<sequence length="104" mass="11291">MSEIRRGDIRRYEPVLARPGQSLYRVVVSPDAFNQSASPIVLGLHVVDHDPGGLLAVQTGSGGWALIPSIEGVHKRRLGEIVGRLTAEEREAVDRALKAVLDLD</sequence>
<dbReference type="InterPro" id="IPR011067">
    <property type="entry name" value="Plasmid_toxin/cell-grow_inhib"/>
</dbReference>
<protein>
    <submittedName>
        <fullName evidence="3">mRNA-degrading endonuclease, toxin component of the MazEF toxin-antitoxin module</fullName>
    </submittedName>
</protein>
<evidence type="ECO:0000313" key="3">
    <source>
        <dbReference type="EMBL" id="SFN25277.1"/>
    </source>
</evidence>
<gene>
    <name evidence="3" type="ORF">SAMN05216207_101163</name>
</gene>
<keyword evidence="3" id="KW-0378">Hydrolase</keyword>
<evidence type="ECO:0000256" key="1">
    <source>
        <dbReference type="ARBA" id="ARBA00007521"/>
    </source>
</evidence>